<name>D1CDA7_THET1</name>
<protein>
    <submittedName>
        <fullName evidence="3">Phosphatidylinositol alpha-mannosyltransferase</fullName>
        <ecNumber evidence="3">2.4.1.57</ecNumber>
    </submittedName>
</protein>
<dbReference type="AlphaFoldDB" id="D1CDA7"/>
<dbReference type="CDD" id="cd03801">
    <property type="entry name" value="GT4_PimA-like"/>
    <property type="match status" value="1"/>
</dbReference>
<dbReference type="InterPro" id="IPR028098">
    <property type="entry name" value="Glyco_trans_4-like_N"/>
</dbReference>
<dbReference type="Gene3D" id="3.40.50.2000">
    <property type="entry name" value="Glycogen Phosphorylase B"/>
    <property type="match status" value="2"/>
</dbReference>
<proteinExistence type="predicted"/>
<feature type="domain" description="Glycosyl transferase family 1" evidence="1">
    <location>
        <begin position="188"/>
        <end position="347"/>
    </location>
</feature>
<dbReference type="Pfam" id="PF00534">
    <property type="entry name" value="Glycos_transf_1"/>
    <property type="match status" value="1"/>
</dbReference>
<dbReference type="eggNOG" id="COG0438">
    <property type="taxonomic scope" value="Bacteria"/>
</dbReference>
<dbReference type="Proteomes" id="UP000000323">
    <property type="component" value="Chromosome 1"/>
</dbReference>
<dbReference type="KEGG" id="ttr:Tter_1866"/>
<dbReference type="PANTHER" id="PTHR12526">
    <property type="entry name" value="GLYCOSYLTRANSFERASE"/>
    <property type="match status" value="1"/>
</dbReference>
<dbReference type="SUPFAM" id="SSF53756">
    <property type="entry name" value="UDP-Glycosyltransferase/glycogen phosphorylase"/>
    <property type="match status" value="1"/>
</dbReference>
<dbReference type="STRING" id="525904.Tter_1866"/>
<dbReference type="HOGENOM" id="CLU_009583_2_1_0"/>
<keyword evidence="3" id="KW-0328">Glycosyltransferase</keyword>
<feature type="domain" description="Glycosyltransferase subfamily 4-like N-terminal" evidence="2">
    <location>
        <begin position="14"/>
        <end position="175"/>
    </location>
</feature>
<dbReference type="EMBL" id="CP001825">
    <property type="protein sequence ID" value="ACZ42772.1"/>
    <property type="molecule type" value="Genomic_DNA"/>
</dbReference>
<evidence type="ECO:0000259" key="2">
    <source>
        <dbReference type="Pfam" id="PF13439"/>
    </source>
</evidence>
<dbReference type="PANTHER" id="PTHR12526:SF613">
    <property type="entry name" value="PHOSPHATIDYL-MYO-INOSITOL MANNOSYLTRANSFERASE"/>
    <property type="match status" value="1"/>
</dbReference>
<dbReference type="EC" id="2.4.1.57" evidence="3"/>
<keyword evidence="4" id="KW-1185">Reference proteome</keyword>
<dbReference type="GO" id="GO:0016757">
    <property type="term" value="F:glycosyltransferase activity"/>
    <property type="evidence" value="ECO:0007669"/>
    <property type="project" value="UniProtKB-KW"/>
</dbReference>
<evidence type="ECO:0000313" key="3">
    <source>
        <dbReference type="EMBL" id="ACZ42772.1"/>
    </source>
</evidence>
<accession>D1CDA7</accession>
<evidence type="ECO:0000313" key="4">
    <source>
        <dbReference type="Proteomes" id="UP000000323"/>
    </source>
</evidence>
<organism evidence="3 4">
    <name type="scientific">Thermobaculum terrenum (strain ATCC BAA-798 / CCMEE 7001 / YNP1)</name>
    <dbReference type="NCBI Taxonomy" id="525904"/>
    <lineage>
        <taxon>Bacteria</taxon>
        <taxon>Bacillati</taxon>
        <taxon>Chloroflexota</taxon>
        <taxon>Chloroflexia</taxon>
        <taxon>Candidatus Thermobaculales</taxon>
        <taxon>Candidatus Thermobaculaceae</taxon>
        <taxon>Thermobaculum</taxon>
    </lineage>
</organism>
<evidence type="ECO:0000259" key="1">
    <source>
        <dbReference type="Pfam" id="PF00534"/>
    </source>
</evidence>
<reference evidence="4" key="1">
    <citation type="journal article" date="2010" name="Stand. Genomic Sci.">
        <title>Complete genome sequence of 'Thermobaculum terrenum' type strain (YNP1).</title>
        <authorList>
            <person name="Kiss H."/>
            <person name="Cleland D."/>
            <person name="Lapidus A."/>
            <person name="Lucas S."/>
            <person name="Glavina Del Rio T."/>
            <person name="Nolan M."/>
            <person name="Tice H."/>
            <person name="Han C."/>
            <person name="Goodwin L."/>
            <person name="Pitluck S."/>
            <person name="Liolios K."/>
            <person name="Ivanova N."/>
            <person name="Mavromatis K."/>
            <person name="Ovchinnikova G."/>
            <person name="Pati A."/>
            <person name="Chen A."/>
            <person name="Palaniappan K."/>
            <person name="Land M."/>
            <person name="Hauser L."/>
            <person name="Chang Y."/>
            <person name="Jeffries C."/>
            <person name="Lu M."/>
            <person name="Brettin T."/>
            <person name="Detter J."/>
            <person name="Goker M."/>
            <person name="Tindall B."/>
            <person name="Beck B."/>
            <person name="McDermott T."/>
            <person name="Woyke T."/>
            <person name="Bristow J."/>
            <person name="Eisen J."/>
            <person name="Markowitz V."/>
            <person name="Hugenholtz P."/>
            <person name="Kyrpides N."/>
            <person name="Klenk H."/>
            <person name="Cheng J."/>
        </authorList>
    </citation>
    <scope>NUCLEOTIDE SEQUENCE [LARGE SCALE GENOMIC DNA]</scope>
    <source>
        <strain evidence="4">ATCC BAA-798 / YNP1</strain>
    </source>
</reference>
<dbReference type="CAZy" id="GT4">
    <property type="family name" value="Glycosyltransferase Family 4"/>
</dbReference>
<dbReference type="InterPro" id="IPR001296">
    <property type="entry name" value="Glyco_trans_1"/>
</dbReference>
<dbReference type="Pfam" id="PF13439">
    <property type="entry name" value="Glyco_transf_4"/>
    <property type="match status" value="1"/>
</dbReference>
<dbReference type="OrthoDB" id="9801609at2"/>
<keyword evidence="3" id="KW-0808">Transferase</keyword>
<sequence length="396" mass="44749">MKIALVSPYDFATYGGVNQHILHLKREFQKHGHRVSIIAPVSDSGVELNIPDFYGFGGVVPISLNGSVARLSFSLDLRWKIKLLMERERFDIVHLQEPLIPALPLMVLQYSRSINIGTFHAYAESSLGYFYARPVLQRFFNKLDGLIAVSEPAKEFASQYFDGEFHIIPNGVDVQAFSRHVAPVKELMDGRPNILFLGRFEEERKGFKYALKSLRWVKHFFPDIRLVVAGKGDPDKFWSRIQKYHIEDNVRFVGVISDEERPAYMRSCKLLIAPSTHGESQGIVLLEAMAAGLPVVAGNIPGYASVVTNGQEGFLVPPEDEHTLALAIVRLLSDEALRNQMGNAGRRKANDYSWPKIANQLLEFYSRVRREKMEEEAKISGRSKFVSMVLRKVKGA</sequence>
<gene>
    <name evidence="3" type="ordered locus">Tter_1866</name>
</gene>